<dbReference type="RefSeq" id="XP_013310758.1">
    <property type="nucleotide sequence ID" value="XM_013455304.1"/>
</dbReference>
<name>A0A0D2EQY1_9EURO</name>
<dbReference type="AlphaFoldDB" id="A0A0D2EQY1"/>
<proteinExistence type="predicted"/>
<organism evidence="1 2">
    <name type="scientific">Exophiala xenobiotica</name>
    <dbReference type="NCBI Taxonomy" id="348802"/>
    <lineage>
        <taxon>Eukaryota</taxon>
        <taxon>Fungi</taxon>
        <taxon>Dikarya</taxon>
        <taxon>Ascomycota</taxon>
        <taxon>Pezizomycotina</taxon>
        <taxon>Eurotiomycetes</taxon>
        <taxon>Chaetothyriomycetidae</taxon>
        <taxon>Chaetothyriales</taxon>
        <taxon>Herpotrichiellaceae</taxon>
        <taxon>Exophiala</taxon>
    </lineage>
</organism>
<protein>
    <submittedName>
        <fullName evidence="1">Uncharacterized protein</fullName>
    </submittedName>
</protein>
<dbReference type="OrthoDB" id="5420336at2759"/>
<dbReference type="EMBL" id="KN847323">
    <property type="protein sequence ID" value="KIW50174.1"/>
    <property type="molecule type" value="Genomic_DNA"/>
</dbReference>
<accession>A0A0D2EQY1</accession>
<dbReference type="GeneID" id="25333696"/>
<keyword evidence="2" id="KW-1185">Reference proteome</keyword>
<sequence length="435" mass="48248">MMADAADETSSAPTTAYGTTVGDIDRTVSTTNAVLLLVDRWVGKPIASLAKSRSDAQVLKESLGEWATEAYDAQRRLMIPVLRKDAFIKHLLDTDGKITPSVPCTATAPWAHFLCALNIRPGMGITQWKPAGQALRLDNGSPRLHLEVDGEVLCHVINFYILDTYSAGELISRYDVGPVQAITCKLQFGTLRFLKTESTDSNPISEVKAEFEAGTFADLASRREPFAVPNETARFEGGTVYAHYQNALNHGVSNTQAKFPPNASLTTRLAALLANANIGRAATRSEPLLLTHDWLHEANRIRRRVLSQGGQDTSFLDDLVSAVDGHGFKYLDPASVKDSLRSQIALEGNFFLYAYYARHGPWASRDVEKPIDVALPVLNRYEREPQGTWKYTLFTVKSSVIKLLKMKANIACSEYVRVLNFDRDSKLWNVTVKLW</sequence>
<gene>
    <name evidence="1" type="ORF">PV05_11788</name>
</gene>
<dbReference type="Proteomes" id="UP000054342">
    <property type="component" value="Unassembled WGS sequence"/>
</dbReference>
<evidence type="ECO:0000313" key="1">
    <source>
        <dbReference type="EMBL" id="KIW50174.1"/>
    </source>
</evidence>
<evidence type="ECO:0000313" key="2">
    <source>
        <dbReference type="Proteomes" id="UP000054342"/>
    </source>
</evidence>
<reference evidence="1 2" key="1">
    <citation type="submission" date="2015-01" db="EMBL/GenBank/DDBJ databases">
        <title>The Genome Sequence of Exophiala xenobiotica CBS118157.</title>
        <authorList>
            <consortium name="The Broad Institute Genomics Platform"/>
            <person name="Cuomo C."/>
            <person name="de Hoog S."/>
            <person name="Gorbushina A."/>
            <person name="Stielow B."/>
            <person name="Teixiera M."/>
            <person name="Abouelleil A."/>
            <person name="Chapman S.B."/>
            <person name="Priest M."/>
            <person name="Young S.K."/>
            <person name="Wortman J."/>
            <person name="Nusbaum C."/>
            <person name="Birren B."/>
        </authorList>
    </citation>
    <scope>NUCLEOTIDE SEQUENCE [LARGE SCALE GENOMIC DNA]</scope>
    <source>
        <strain evidence="1 2">CBS 118157</strain>
    </source>
</reference>
<dbReference type="HOGENOM" id="CLU_051522_0_0_1"/>